<dbReference type="InterPro" id="IPR013105">
    <property type="entry name" value="TPR_2"/>
</dbReference>
<dbReference type="Pfam" id="PF07719">
    <property type="entry name" value="TPR_2"/>
    <property type="match status" value="1"/>
</dbReference>
<protein>
    <submittedName>
        <fullName evidence="3">Tetratricopeptide repeat protein</fullName>
    </submittedName>
</protein>
<reference evidence="3 4" key="1">
    <citation type="submission" date="2019-07" db="EMBL/GenBank/DDBJ databases">
        <authorList>
            <person name="Duangmal K."/>
            <person name="Teo W.F.A."/>
        </authorList>
    </citation>
    <scope>NUCLEOTIDE SEQUENCE [LARGE SCALE GENOMIC DNA]</scope>
    <source>
        <strain evidence="3 4">TBRC 6029</strain>
    </source>
</reference>
<evidence type="ECO:0000313" key="3">
    <source>
        <dbReference type="EMBL" id="TVT22613.1"/>
    </source>
</evidence>
<evidence type="ECO:0000313" key="4">
    <source>
        <dbReference type="Proteomes" id="UP000320011"/>
    </source>
</evidence>
<name>A0A558AEH0_9PSEU</name>
<keyword evidence="4" id="KW-1185">Reference proteome</keyword>
<sequence>MAAEARGDAAGARDLFRRAWDAAADDYESCVAAHYLARHQDSPEETLRWNRISLEAADRIGDDRVRAFYPSLHGNMGRAYAELGDPERARRHYEQAAQRLGDLPPGQYGDWVRHWIAGALRAFRGHDELSERVRALLNAFCARQDLRALALLLDPYLSDLGTAADRERLGTALRMLHAGKRLPEQEEIQRAIATLP</sequence>
<keyword evidence="1" id="KW-0677">Repeat</keyword>
<dbReference type="SUPFAM" id="SSF48452">
    <property type="entry name" value="TPR-like"/>
    <property type="match status" value="1"/>
</dbReference>
<organism evidence="3 4">
    <name type="scientific">Amycolatopsis rhizosphaerae</name>
    <dbReference type="NCBI Taxonomy" id="2053003"/>
    <lineage>
        <taxon>Bacteria</taxon>
        <taxon>Bacillati</taxon>
        <taxon>Actinomycetota</taxon>
        <taxon>Actinomycetes</taxon>
        <taxon>Pseudonocardiales</taxon>
        <taxon>Pseudonocardiaceae</taxon>
        <taxon>Amycolatopsis</taxon>
    </lineage>
</organism>
<dbReference type="InterPro" id="IPR011990">
    <property type="entry name" value="TPR-like_helical_dom_sf"/>
</dbReference>
<evidence type="ECO:0000256" key="2">
    <source>
        <dbReference type="ARBA" id="ARBA00022803"/>
    </source>
</evidence>
<reference evidence="3 4" key="2">
    <citation type="submission" date="2019-08" db="EMBL/GenBank/DDBJ databases">
        <title>Amycolatopsis acidicola sp. nov., isolated from peat swamp forest soil.</title>
        <authorList>
            <person name="Srisuk N."/>
        </authorList>
    </citation>
    <scope>NUCLEOTIDE SEQUENCE [LARGE SCALE GENOMIC DNA]</scope>
    <source>
        <strain evidence="3 4">TBRC 6029</strain>
    </source>
</reference>
<dbReference type="Proteomes" id="UP000320011">
    <property type="component" value="Unassembled WGS sequence"/>
</dbReference>
<evidence type="ECO:0000256" key="1">
    <source>
        <dbReference type="ARBA" id="ARBA00022737"/>
    </source>
</evidence>
<dbReference type="AlphaFoldDB" id="A0A558AEH0"/>
<dbReference type="EMBL" id="VJWX01000575">
    <property type="protein sequence ID" value="TVT22613.1"/>
    <property type="molecule type" value="Genomic_DNA"/>
</dbReference>
<accession>A0A558AEH0</accession>
<comment type="caution">
    <text evidence="3">The sequence shown here is derived from an EMBL/GenBank/DDBJ whole genome shotgun (WGS) entry which is preliminary data.</text>
</comment>
<gene>
    <name evidence="3" type="ORF">FNH05_33415</name>
</gene>
<proteinExistence type="predicted"/>
<dbReference type="OrthoDB" id="8450665at2"/>
<dbReference type="Gene3D" id="1.25.40.10">
    <property type="entry name" value="Tetratricopeptide repeat domain"/>
    <property type="match status" value="1"/>
</dbReference>
<keyword evidence="2" id="KW-0802">TPR repeat</keyword>